<dbReference type="InterPro" id="IPR001279">
    <property type="entry name" value="Metallo-B-lactamas"/>
</dbReference>
<evidence type="ECO:0000313" key="9">
    <source>
        <dbReference type="EMBL" id="KAA0187073.1"/>
    </source>
</evidence>
<comment type="similarity">
    <text evidence="2 6">Belongs to the metallo-beta-lactamase superfamily. RNA-metabolizing metallo-beta-lactamase-like family. CPSF2/YSH1 subfamily.</text>
</comment>
<gene>
    <name evidence="9" type="ORF">FBUS_08546</name>
</gene>
<dbReference type="Pfam" id="PF13299">
    <property type="entry name" value="CPSF100_C"/>
    <property type="match status" value="1"/>
</dbReference>
<evidence type="ECO:0000313" key="10">
    <source>
        <dbReference type="Proteomes" id="UP000728185"/>
    </source>
</evidence>
<dbReference type="InterPro" id="IPR027075">
    <property type="entry name" value="CPSF2"/>
</dbReference>
<feature type="compositionally biased region" description="Low complexity" evidence="7">
    <location>
        <begin position="491"/>
        <end position="514"/>
    </location>
</feature>
<dbReference type="SMART" id="SM01027">
    <property type="entry name" value="Beta-Casp"/>
    <property type="match status" value="1"/>
</dbReference>
<dbReference type="Pfam" id="PF10996">
    <property type="entry name" value="Beta-Casp"/>
    <property type="match status" value="1"/>
</dbReference>
<sequence length="906" mass="100091">VDEFHCLLDCGWTEDLSSDYVTKLSKWAKHVDAVLLSHQSIRHIGLLPYLVGSCGLKCPIYATTPVYKMGQLTLYDFFQSKYASQDFSTFNLDDVDAAFDLITQVKYQQTVNLHGRGQGICITPLPSGHTLGGTIWKLVKEDVDIVYAVDFNHKKERHLNGATFDACMRPHLLILDASNALYTHPRRKDRDENLRQCILKSLRRGGNVLVVVDTAGRSLEIAHFLEQCWLNQDSGLMAYGLAMLNFVTYNVVDFARSMVEWMSEKVMRTFEDQRTNPFHFRHMQLCHTLEQLDSVPEPKVVLATLPDLSCGYARQLFAEWADNDLNTVVLTTRDVCSPVPTTTENQSVPLLTRLIGLAKGDPGAQNNLSRSSTGTIILPFSLSQRLTLSQIERMENELPRMRNLAHPDVPDRLESGIEVPMMNDPISPEETPGQNGSSSSGDYAINYTGKVIPDATTVSDQSKVVASASHGATETTVTYNEPADTTREVMSTSPMKAASTTATATTSTPFTLSAQHPERDVEVSLGSRLLTNTQLPTGRPPVVQATGVPPPDWPMLTGAGGQLTFGRHQPGYDIYPGLHNHAGGQFFRMAKRTQLLFPQVDRKIHWDEYGGHVDRDMFASNERAANVSVEGKQKRSKPSAPIPAEAETGNLLPSSLLTSFAASGFQFDDSEKTRCVTHQLEIPLRCELGRSDGEAMKRIVTGLRPQELILIGNNPAAVNHLAAYCADVMLLDRSLVHVPNPGDVIDCTKEGDIYQARMKDSLVSSLKFTKIRDYELAWVEATVSLDNQTSGHTNTHSPESEHDHVASSDGLKTRTPLATDQLPVLNLPTGSVGPHKTVFVNEPKLSDLKQLLLARGLQAEFVSGVLVVDNCVAIKRSEVGKLLLEGLLSRTYFDVRQVLYQQFAIL</sequence>
<feature type="non-terminal residue" evidence="9">
    <location>
        <position position="1"/>
    </location>
</feature>
<reference evidence="9" key="1">
    <citation type="submission" date="2019-05" db="EMBL/GenBank/DDBJ databases">
        <title>Annotation for the trematode Fasciolopsis buski.</title>
        <authorList>
            <person name="Choi Y.-J."/>
        </authorList>
    </citation>
    <scope>NUCLEOTIDE SEQUENCE</scope>
    <source>
        <strain evidence="9">HT</strain>
        <tissue evidence="9">Whole worm</tissue>
    </source>
</reference>
<feature type="domain" description="Beta-Casp" evidence="8">
    <location>
        <begin position="218"/>
        <end position="335"/>
    </location>
</feature>
<feature type="region of interest" description="Disordered" evidence="7">
    <location>
        <begin position="624"/>
        <end position="647"/>
    </location>
</feature>
<dbReference type="InterPro" id="IPR025069">
    <property type="entry name" value="Cpsf2_C"/>
</dbReference>
<dbReference type="FunFam" id="3.60.15.10:FF:000008">
    <property type="entry name" value="Cleavage and polyadenylation specificity factor subunit 2"/>
    <property type="match status" value="1"/>
</dbReference>
<evidence type="ECO:0000256" key="4">
    <source>
        <dbReference type="ARBA" id="ARBA00022884"/>
    </source>
</evidence>
<feature type="region of interest" description="Disordered" evidence="7">
    <location>
        <begin position="789"/>
        <end position="811"/>
    </location>
</feature>
<name>A0A8E0RT62_9TREM</name>
<dbReference type="PANTHER" id="PTHR45922:SF1">
    <property type="entry name" value="CLEAVAGE AND POLYADENYLATION SPECIFICITY FACTOR SUBUNIT 2"/>
    <property type="match status" value="1"/>
</dbReference>
<dbReference type="GO" id="GO:0006398">
    <property type="term" value="P:mRNA 3'-end processing by stem-loop binding and cleavage"/>
    <property type="evidence" value="ECO:0007669"/>
    <property type="project" value="InterPro"/>
</dbReference>
<evidence type="ECO:0000256" key="1">
    <source>
        <dbReference type="ARBA" id="ARBA00004123"/>
    </source>
</evidence>
<comment type="subcellular location">
    <subcellularLocation>
        <location evidence="1 6">Nucleus</location>
    </subcellularLocation>
</comment>
<dbReference type="EMBL" id="LUCM01009377">
    <property type="protein sequence ID" value="KAA0187073.1"/>
    <property type="molecule type" value="Genomic_DNA"/>
</dbReference>
<evidence type="ECO:0000256" key="5">
    <source>
        <dbReference type="ARBA" id="ARBA00023242"/>
    </source>
</evidence>
<keyword evidence="4 6" id="KW-0694">RNA-binding</keyword>
<evidence type="ECO:0000256" key="3">
    <source>
        <dbReference type="ARBA" id="ARBA00022664"/>
    </source>
</evidence>
<feature type="region of interest" description="Disordered" evidence="7">
    <location>
        <begin position="486"/>
        <end position="519"/>
    </location>
</feature>
<keyword evidence="5 6" id="KW-0539">Nucleus</keyword>
<dbReference type="InterPro" id="IPR036866">
    <property type="entry name" value="RibonucZ/Hydroxyglut_hydro"/>
</dbReference>
<proteinExistence type="inferred from homology"/>
<comment type="caution">
    <text evidence="9">The sequence shown here is derived from an EMBL/GenBank/DDBJ whole genome shotgun (WGS) entry which is preliminary data.</text>
</comment>
<evidence type="ECO:0000259" key="8">
    <source>
        <dbReference type="SMART" id="SM01027"/>
    </source>
</evidence>
<dbReference type="Proteomes" id="UP000728185">
    <property type="component" value="Unassembled WGS sequence"/>
</dbReference>
<keyword evidence="10" id="KW-1185">Reference proteome</keyword>
<organism evidence="9 10">
    <name type="scientific">Fasciolopsis buskii</name>
    <dbReference type="NCBI Taxonomy" id="27845"/>
    <lineage>
        <taxon>Eukaryota</taxon>
        <taxon>Metazoa</taxon>
        <taxon>Spiralia</taxon>
        <taxon>Lophotrochozoa</taxon>
        <taxon>Platyhelminthes</taxon>
        <taxon>Trematoda</taxon>
        <taxon>Digenea</taxon>
        <taxon>Plagiorchiida</taxon>
        <taxon>Echinostomata</taxon>
        <taxon>Echinostomatoidea</taxon>
        <taxon>Fasciolidae</taxon>
        <taxon>Fasciolopsis</taxon>
    </lineage>
</organism>
<dbReference type="InterPro" id="IPR035639">
    <property type="entry name" value="CPSF2_MBL"/>
</dbReference>
<dbReference type="OrthoDB" id="64353at2759"/>
<evidence type="ECO:0000256" key="7">
    <source>
        <dbReference type="SAM" id="MobiDB-lite"/>
    </source>
</evidence>
<dbReference type="GO" id="GO:0005847">
    <property type="term" value="C:mRNA cleavage and polyadenylation specificity factor complex"/>
    <property type="evidence" value="ECO:0007669"/>
    <property type="project" value="InterPro"/>
</dbReference>
<evidence type="ECO:0000256" key="6">
    <source>
        <dbReference type="RuleBase" id="RU365006"/>
    </source>
</evidence>
<dbReference type="AlphaFoldDB" id="A0A8E0RT62"/>
<dbReference type="Gene3D" id="3.60.15.10">
    <property type="entry name" value="Ribonuclease Z/Hydroxyacylglutathione hydrolase-like"/>
    <property type="match status" value="1"/>
</dbReference>
<dbReference type="PANTHER" id="PTHR45922">
    <property type="entry name" value="CLEAVAGE AND POLYADENYLATION SPECIFICITY FACTOR SUBUNIT 2"/>
    <property type="match status" value="1"/>
</dbReference>
<dbReference type="GO" id="GO:0003723">
    <property type="term" value="F:RNA binding"/>
    <property type="evidence" value="ECO:0007669"/>
    <property type="project" value="UniProtKB-KW"/>
</dbReference>
<accession>A0A8E0RT62</accession>
<dbReference type="CDD" id="cd16293">
    <property type="entry name" value="CPSF2-like_MBL-fold"/>
    <property type="match status" value="1"/>
</dbReference>
<dbReference type="InterPro" id="IPR022712">
    <property type="entry name" value="Beta_Casp"/>
</dbReference>
<keyword evidence="3 6" id="KW-0507">mRNA processing</keyword>
<dbReference type="SUPFAM" id="SSF56281">
    <property type="entry name" value="Metallo-hydrolase/oxidoreductase"/>
    <property type="match status" value="1"/>
</dbReference>
<evidence type="ECO:0000256" key="2">
    <source>
        <dbReference type="ARBA" id="ARBA00010624"/>
    </source>
</evidence>
<dbReference type="Pfam" id="PF16661">
    <property type="entry name" value="Lactamase_B_6"/>
    <property type="match status" value="1"/>
</dbReference>
<protein>
    <recommendedName>
        <fullName evidence="6">Cleavage and polyadenylation specificity factor subunit 2</fullName>
    </recommendedName>
    <alternativeName>
        <fullName evidence="6">Cleavage and polyadenylation specificity factor 100 kDa subunit</fullName>
    </alternativeName>
</protein>